<protein>
    <recommendedName>
        <fullName evidence="2">Homologous recombination OB-fold protein OB-fold domain-containing protein</fullName>
    </recommendedName>
</protein>
<reference evidence="4" key="2">
    <citation type="journal article" date="2017" name="J. Anim. Genet.">
        <title>Multiple reference genome sequences of hot pepper reveal the massive evolution of plant disease resistance genes by retroduplication.</title>
        <authorList>
            <person name="Kim S."/>
            <person name="Park J."/>
            <person name="Yeom S.-I."/>
            <person name="Kim Y.-M."/>
            <person name="Seo E."/>
            <person name="Kim K.-T."/>
            <person name="Kim M.-S."/>
            <person name="Lee J.M."/>
            <person name="Cheong K."/>
            <person name="Shin H.-S."/>
            <person name="Kim S.-B."/>
            <person name="Han K."/>
            <person name="Lee J."/>
            <person name="Park M."/>
            <person name="Lee H.-A."/>
            <person name="Lee H.-Y."/>
            <person name="Lee Y."/>
            <person name="Oh S."/>
            <person name="Lee J.H."/>
            <person name="Choi E."/>
            <person name="Choi E."/>
            <person name="Lee S.E."/>
            <person name="Jeon J."/>
            <person name="Kim H."/>
            <person name="Choi G."/>
            <person name="Song H."/>
            <person name="Lee J."/>
            <person name="Lee S.-C."/>
            <person name="Kwon J.-K."/>
            <person name="Lee H.-Y."/>
            <person name="Koo N."/>
            <person name="Hong Y."/>
            <person name="Kim R.W."/>
            <person name="Kang W.-H."/>
            <person name="Huh J.H."/>
            <person name="Kang B.-C."/>
            <person name="Yang T.-J."/>
            <person name="Lee Y.-H."/>
            <person name="Bennetzen J.L."/>
            <person name="Choi D."/>
        </authorList>
    </citation>
    <scope>NUCLEOTIDE SEQUENCE [LARGE SCALE GENOMIC DNA]</scope>
    <source>
        <strain evidence="4">cv. PBC81</strain>
    </source>
</reference>
<dbReference type="GO" id="GO:0000725">
    <property type="term" value="P:recombinational repair"/>
    <property type="evidence" value="ECO:0007669"/>
    <property type="project" value="InterPro"/>
</dbReference>
<evidence type="ECO:0000313" key="4">
    <source>
        <dbReference type="Proteomes" id="UP000224567"/>
    </source>
</evidence>
<dbReference type="EMBL" id="MLFT02000005">
    <property type="protein sequence ID" value="PHT47368.1"/>
    <property type="molecule type" value="Genomic_DNA"/>
</dbReference>
<dbReference type="PANTHER" id="PTHR14523">
    <property type="entry name" value="UNCHARACTERIZED PROTEIN C17ORF53 HOMOLOG"/>
    <property type="match status" value="1"/>
</dbReference>
<comment type="caution">
    <text evidence="3">The sequence shown here is derived from an EMBL/GenBank/DDBJ whole genome shotgun (WGS) entry which is preliminary data.</text>
</comment>
<dbReference type="STRING" id="33114.A0A2G2WQ41"/>
<dbReference type="OrthoDB" id="550780at2759"/>
<evidence type="ECO:0000259" key="2">
    <source>
        <dbReference type="Pfam" id="PF15072"/>
    </source>
</evidence>
<keyword evidence="4" id="KW-1185">Reference proteome</keyword>
<organism evidence="3 4">
    <name type="scientific">Capsicum baccatum</name>
    <name type="common">Peruvian pepper</name>
    <dbReference type="NCBI Taxonomy" id="33114"/>
    <lineage>
        <taxon>Eukaryota</taxon>
        <taxon>Viridiplantae</taxon>
        <taxon>Streptophyta</taxon>
        <taxon>Embryophyta</taxon>
        <taxon>Tracheophyta</taxon>
        <taxon>Spermatophyta</taxon>
        <taxon>Magnoliopsida</taxon>
        <taxon>eudicotyledons</taxon>
        <taxon>Gunneridae</taxon>
        <taxon>Pentapetalae</taxon>
        <taxon>asterids</taxon>
        <taxon>lamiids</taxon>
        <taxon>Solanales</taxon>
        <taxon>Solanaceae</taxon>
        <taxon>Solanoideae</taxon>
        <taxon>Capsiceae</taxon>
        <taxon>Capsicum</taxon>
    </lineage>
</organism>
<dbReference type="Pfam" id="PF15072">
    <property type="entry name" value="HROB"/>
    <property type="match status" value="1"/>
</dbReference>
<gene>
    <name evidence="3" type="ORF">CQW23_11576</name>
</gene>
<name>A0A2G2WQ41_CAPBA</name>
<feature type="domain" description="Homologous recombination OB-fold protein OB-fold" evidence="2">
    <location>
        <begin position="262"/>
        <end position="347"/>
    </location>
</feature>
<dbReference type="InterPro" id="IPR058570">
    <property type="entry name" value="HROB_OB"/>
</dbReference>
<proteinExistence type="predicted"/>
<dbReference type="Proteomes" id="UP000224567">
    <property type="component" value="Unassembled WGS sequence"/>
</dbReference>
<dbReference type="AlphaFoldDB" id="A0A2G2WQ41"/>
<evidence type="ECO:0000313" key="3">
    <source>
        <dbReference type="EMBL" id="PHT47368.1"/>
    </source>
</evidence>
<feature type="compositionally biased region" description="Polar residues" evidence="1">
    <location>
        <begin position="465"/>
        <end position="484"/>
    </location>
</feature>
<dbReference type="SUPFAM" id="SSF64484">
    <property type="entry name" value="beta and beta-prime subunits of DNA dependent RNA-polymerase"/>
    <property type="match status" value="1"/>
</dbReference>
<feature type="compositionally biased region" description="Basic and acidic residues" evidence="1">
    <location>
        <begin position="486"/>
        <end position="496"/>
    </location>
</feature>
<dbReference type="PANTHER" id="PTHR14523:SF1">
    <property type="entry name" value="HOMOLOGOUS RECOMBINATION OB-FOLD PROTEIN"/>
    <property type="match status" value="1"/>
</dbReference>
<dbReference type="InterPro" id="IPR028045">
    <property type="entry name" value="HROB"/>
</dbReference>
<feature type="region of interest" description="Disordered" evidence="1">
    <location>
        <begin position="465"/>
        <end position="496"/>
    </location>
</feature>
<reference evidence="3 4" key="1">
    <citation type="journal article" date="2017" name="Genome Biol.">
        <title>New reference genome sequences of hot pepper reveal the massive evolution of plant disease-resistance genes by retroduplication.</title>
        <authorList>
            <person name="Kim S."/>
            <person name="Park J."/>
            <person name="Yeom S.I."/>
            <person name="Kim Y.M."/>
            <person name="Seo E."/>
            <person name="Kim K.T."/>
            <person name="Kim M.S."/>
            <person name="Lee J.M."/>
            <person name="Cheong K."/>
            <person name="Shin H.S."/>
            <person name="Kim S.B."/>
            <person name="Han K."/>
            <person name="Lee J."/>
            <person name="Park M."/>
            <person name="Lee H.A."/>
            <person name="Lee H.Y."/>
            <person name="Lee Y."/>
            <person name="Oh S."/>
            <person name="Lee J.H."/>
            <person name="Choi E."/>
            <person name="Choi E."/>
            <person name="Lee S.E."/>
            <person name="Jeon J."/>
            <person name="Kim H."/>
            <person name="Choi G."/>
            <person name="Song H."/>
            <person name="Lee J."/>
            <person name="Lee S.C."/>
            <person name="Kwon J.K."/>
            <person name="Lee H.Y."/>
            <person name="Koo N."/>
            <person name="Hong Y."/>
            <person name="Kim R.W."/>
            <person name="Kang W.H."/>
            <person name="Huh J.H."/>
            <person name="Kang B.C."/>
            <person name="Yang T.J."/>
            <person name="Lee Y.H."/>
            <person name="Bennetzen J.L."/>
            <person name="Choi D."/>
        </authorList>
    </citation>
    <scope>NUCLEOTIDE SEQUENCE [LARGE SCALE GENOMIC DNA]</scope>
    <source>
        <strain evidence="4">cv. PBC81</strain>
    </source>
</reference>
<accession>A0A2G2WQ41</accession>
<sequence length="538" mass="59598">MLTEMALRGIPDINKVFIKNSKVQKFDDNEGFKAKNEWMLDTEGVNLLAVMTHEDVDASRTTTYWAVLHPAHNPLSQFQWPNFPSPNPIQNPSRQPSTAIFPPKTTQVAKMEPWEALDVDDSDLHSLLRPCKRLHQNANPSTSTSTSSSAAPLLTPPLVVENSDHQLQSPPQRLIPGPAGAVQAAMIQRTYDLQCHNYISSQGDNPIPTQEYIRRAVENSTDFDYDFQSNPWLCALEFVGAEDGKIPCTPLSSVNKCLQSARVDQVVAVVKSCTQNGLGGLIVTLKDPTGSIGASIHHKVLSESQHGKDICIGSVLILKKVAVFCPSSSAYYLNITLGNLTKVFCKESGPPLVNSRAAYKVNYSDPESGEYPMNLAASASARKASALQITDDETIEEILDDRTIECSAGGNFRNEIQMEKENLVPDNYICNNNSGFEKTSVEYKECLQQTQSSAIEFGAVRSRGTCNENNNQQMEEYSQGTLTPRNKRESPKKNHFDPDILVTDVFKDHRQPIASKVSLPQWTDDQLDELFACEDDDE</sequence>
<evidence type="ECO:0000256" key="1">
    <source>
        <dbReference type="SAM" id="MobiDB-lite"/>
    </source>
</evidence>